<feature type="region of interest" description="Disordered" evidence="1">
    <location>
        <begin position="27"/>
        <end position="73"/>
    </location>
</feature>
<dbReference type="STRING" id="574650.SAMN04487966_10321"/>
<evidence type="ECO:0000256" key="1">
    <source>
        <dbReference type="SAM" id="MobiDB-lite"/>
    </source>
</evidence>
<gene>
    <name evidence="3" type="ORF">SAMN04487966_10321</name>
</gene>
<dbReference type="Proteomes" id="UP000198881">
    <property type="component" value="Unassembled WGS sequence"/>
</dbReference>
<proteinExistence type="predicted"/>
<evidence type="ECO:0000313" key="4">
    <source>
        <dbReference type="Proteomes" id="UP000198881"/>
    </source>
</evidence>
<organism evidence="3 4">
    <name type="scientific">Micrococcus terreus</name>
    <dbReference type="NCBI Taxonomy" id="574650"/>
    <lineage>
        <taxon>Bacteria</taxon>
        <taxon>Bacillati</taxon>
        <taxon>Actinomycetota</taxon>
        <taxon>Actinomycetes</taxon>
        <taxon>Micrococcales</taxon>
        <taxon>Micrococcaceae</taxon>
        <taxon>Micrococcus</taxon>
    </lineage>
</organism>
<evidence type="ECO:0000313" key="3">
    <source>
        <dbReference type="EMBL" id="SFV21750.1"/>
    </source>
</evidence>
<dbReference type="PROSITE" id="PS51257">
    <property type="entry name" value="PROKAR_LIPOPROTEIN"/>
    <property type="match status" value="1"/>
</dbReference>
<evidence type="ECO:0008006" key="5">
    <source>
        <dbReference type="Google" id="ProtNLM"/>
    </source>
</evidence>
<name>A0A1I7MIM3_9MICC</name>
<evidence type="ECO:0000256" key="2">
    <source>
        <dbReference type="SAM" id="SignalP"/>
    </source>
</evidence>
<keyword evidence="2" id="KW-0732">Signal</keyword>
<feature type="chain" id="PRO_5038530195" description="Septum formation" evidence="2">
    <location>
        <begin position="24"/>
        <end position="176"/>
    </location>
</feature>
<dbReference type="OrthoDB" id="4966651at2"/>
<feature type="compositionally biased region" description="Low complexity" evidence="1">
    <location>
        <begin position="36"/>
        <end position="63"/>
    </location>
</feature>
<dbReference type="EMBL" id="FPCG01000003">
    <property type="protein sequence ID" value="SFV21750.1"/>
    <property type="molecule type" value="Genomic_DNA"/>
</dbReference>
<feature type="signal peptide" evidence="2">
    <location>
        <begin position="1"/>
        <end position="23"/>
    </location>
</feature>
<dbReference type="AlphaFoldDB" id="A0A1I7MIM3"/>
<protein>
    <recommendedName>
        <fullName evidence="5">Septum formation</fullName>
    </recommendedName>
</protein>
<accession>A0A1I7MIM3</accession>
<sequence length="176" mass="18307">MSSAAFRGISVRAAALSAVALLALTGCSGGSDQDGTEQPTAASSSTQASGSATEESTAETEAQPVSFEPGDCLTADPGIRNVASFQKVDCEGEHTAEYLWSVPESDPADEDAPDTEAACRAQTEEYLDEVDVPLTATELRNASDQSQHCIVYSVTDPWTGQIVDASVTLDDALAQQ</sequence>
<dbReference type="RefSeq" id="WP_091695485.1">
    <property type="nucleotide sequence ID" value="NZ_CP136963.1"/>
</dbReference>
<keyword evidence="4" id="KW-1185">Reference proteome</keyword>
<reference evidence="3 4" key="1">
    <citation type="submission" date="2016-10" db="EMBL/GenBank/DDBJ databases">
        <authorList>
            <person name="de Groot N.N."/>
        </authorList>
    </citation>
    <scope>NUCLEOTIDE SEQUENCE [LARGE SCALE GENOMIC DNA]</scope>
    <source>
        <strain evidence="3 4">CGMCC 1.7054</strain>
    </source>
</reference>